<dbReference type="PANTHER" id="PTHR12764:SF5">
    <property type="entry name" value="LD29485P"/>
    <property type="match status" value="1"/>
</dbReference>
<comment type="subcellular location">
    <subcellularLocation>
        <location evidence="1">Cytoplasm</location>
        <location evidence="1">Cytoskeleton</location>
        <location evidence="1">Cilium basal body</location>
    </subcellularLocation>
</comment>
<keyword evidence="3 9" id="KW-0853">WD repeat</keyword>
<name>A0A016SRK9_9BILA</name>
<dbReference type="InterPro" id="IPR057979">
    <property type="entry name" value="TPR_IFT121"/>
</dbReference>
<feature type="domain" description="IFT121 second beta-propeller" evidence="12">
    <location>
        <begin position="385"/>
        <end position="675"/>
    </location>
</feature>
<evidence type="ECO:0000256" key="8">
    <source>
        <dbReference type="ARBA" id="ARBA00023273"/>
    </source>
</evidence>
<keyword evidence="5" id="KW-0970">Cilium biogenesis/degradation</keyword>
<dbReference type="Pfam" id="PF23387">
    <property type="entry name" value="TPR_IFT80_172"/>
    <property type="match status" value="1"/>
</dbReference>
<dbReference type="PIRSF" id="PIRSF037536">
    <property type="entry name" value="WD_repeat_p35"/>
    <property type="match status" value="1"/>
</dbReference>
<dbReference type="Gene3D" id="1.25.40.470">
    <property type="match status" value="2"/>
</dbReference>
<dbReference type="Pfam" id="PF25768">
    <property type="entry name" value="TPR_IFT121"/>
    <property type="match status" value="1"/>
</dbReference>
<dbReference type="InterPro" id="IPR015943">
    <property type="entry name" value="WD40/YVTN_repeat-like_dom_sf"/>
</dbReference>
<dbReference type="STRING" id="53326.A0A016SRK9"/>
<gene>
    <name evidence="15" type="primary">Acey_s0187.g1113</name>
    <name evidence="15" type="synonym">Acey-ifta-1</name>
    <name evidence="15" type="ORF">Y032_0187g1113</name>
</gene>
<feature type="domain" description="IFT121-like TPR repeats" evidence="14">
    <location>
        <begin position="1032"/>
        <end position="1130"/>
    </location>
</feature>
<accession>A0A016SRK9</accession>
<evidence type="ECO:0000256" key="4">
    <source>
        <dbReference type="ARBA" id="ARBA00022737"/>
    </source>
</evidence>
<keyword evidence="6" id="KW-0969">Cilium</keyword>
<keyword evidence="16" id="KW-1185">Reference proteome</keyword>
<dbReference type="InterPro" id="IPR056157">
    <property type="entry name" value="TPR_IFT80_172_dom"/>
</dbReference>
<dbReference type="InterPro" id="IPR001680">
    <property type="entry name" value="WD40_rpt"/>
</dbReference>
<feature type="domain" description="IFT121-like zinc finger" evidence="10">
    <location>
        <begin position="1161"/>
        <end position="1203"/>
    </location>
</feature>
<evidence type="ECO:0000256" key="3">
    <source>
        <dbReference type="ARBA" id="ARBA00022574"/>
    </source>
</evidence>
<feature type="domain" description="IFT121/TULP4 N-terminal" evidence="13">
    <location>
        <begin position="22"/>
        <end position="236"/>
    </location>
</feature>
<evidence type="ECO:0000259" key="10">
    <source>
        <dbReference type="Pfam" id="PF23145"/>
    </source>
</evidence>
<evidence type="ECO:0000313" key="16">
    <source>
        <dbReference type="Proteomes" id="UP000024635"/>
    </source>
</evidence>
<evidence type="ECO:0000259" key="14">
    <source>
        <dbReference type="Pfam" id="PF25768"/>
    </source>
</evidence>
<dbReference type="Pfam" id="PF23390">
    <property type="entry name" value="Beta-prop_WDR35_2nd"/>
    <property type="match status" value="1"/>
</dbReference>
<feature type="domain" description="IFT80/172/WDR35 TPR" evidence="11">
    <location>
        <begin position="706"/>
        <end position="799"/>
    </location>
</feature>
<dbReference type="Pfam" id="PF24797">
    <property type="entry name" value="Beta-prop_WDR35_TULP_N"/>
    <property type="match status" value="2"/>
</dbReference>
<feature type="domain" description="IFT121/TULP4 N-terminal" evidence="13">
    <location>
        <begin position="265"/>
        <end position="380"/>
    </location>
</feature>
<dbReference type="PROSITE" id="PS50294">
    <property type="entry name" value="WD_REPEATS_REGION"/>
    <property type="match status" value="1"/>
</dbReference>
<dbReference type="GO" id="GO:1905515">
    <property type="term" value="P:non-motile cilium assembly"/>
    <property type="evidence" value="ECO:0007669"/>
    <property type="project" value="TreeGrafter"/>
</dbReference>
<evidence type="ECO:0000259" key="12">
    <source>
        <dbReference type="Pfam" id="PF23390"/>
    </source>
</evidence>
<dbReference type="GO" id="GO:0061512">
    <property type="term" value="P:protein localization to cilium"/>
    <property type="evidence" value="ECO:0007669"/>
    <property type="project" value="TreeGrafter"/>
</dbReference>
<dbReference type="OrthoDB" id="10260567at2759"/>
<dbReference type="Pfam" id="PF25170">
    <property type="entry name" value="TPR_WDR35"/>
    <property type="match status" value="1"/>
</dbReference>
<keyword evidence="7" id="KW-0206">Cytoskeleton</keyword>
<comment type="caution">
    <text evidence="15">The sequence shown here is derived from an EMBL/GenBank/DDBJ whole genome shotgun (WGS) entry which is preliminary data.</text>
</comment>
<dbReference type="InterPro" id="IPR017233">
    <property type="entry name" value="WDR35"/>
</dbReference>
<dbReference type="InterPro" id="IPR056170">
    <property type="entry name" value="Znf_IFT121-like"/>
</dbReference>
<keyword evidence="8" id="KW-0966">Cell projection</keyword>
<dbReference type="Pfam" id="PF23145">
    <property type="entry name" value="Zf_2nd_IFT121"/>
    <property type="match status" value="1"/>
</dbReference>
<dbReference type="PROSITE" id="PS50082">
    <property type="entry name" value="WD_REPEATS_2"/>
    <property type="match status" value="1"/>
</dbReference>
<dbReference type="InterPro" id="IPR056158">
    <property type="entry name" value="Beta-prop_IFT121_2nd"/>
</dbReference>
<dbReference type="EMBL" id="JARK01001523">
    <property type="protein sequence ID" value="EYB92997.1"/>
    <property type="molecule type" value="Genomic_DNA"/>
</dbReference>
<evidence type="ECO:0000256" key="2">
    <source>
        <dbReference type="ARBA" id="ARBA00022490"/>
    </source>
</evidence>
<dbReference type="Proteomes" id="UP000024635">
    <property type="component" value="Unassembled WGS sequence"/>
</dbReference>
<evidence type="ECO:0000259" key="13">
    <source>
        <dbReference type="Pfam" id="PF24797"/>
    </source>
</evidence>
<keyword evidence="2" id="KW-0963">Cytoplasm</keyword>
<evidence type="ECO:0000313" key="15">
    <source>
        <dbReference type="EMBL" id="EYB92997.1"/>
    </source>
</evidence>
<organism evidence="15 16">
    <name type="scientific">Ancylostoma ceylanicum</name>
    <dbReference type="NCBI Taxonomy" id="53326"/>
    <lineage>
        <taxon>Eukaryota</taxon>
        <taxon>Metazoa</taxon>
        <taxon>Ecdysozoa</taxon>
        <taxon>Nematoda</taxon>
        <taxon>Chromadorea</taxon>
        <taxon>Rhabditida</taxon>
        <taxon>Rhabditina</taxon>
        <taxon>Rhabditomorpha</taxon>
        <taxon>Strongyloidea</taxon>
        <taxon>Ancylostomatidae</taxon>
        <taxon>Ancylostomatinae</taxon>
        <taxon>Ancylostoma</taxon>
    </lineage>
</organism>
<evidence type="ECO:0000256" key="6">
    <source>
        <dbReference type="ARBA" id="ARBA00023069"/>
    </source>
</evidence>
<evidence type="ECO:0000256" key="5">
    <source>
        <dbReference type="ARBA" id="ARBA00022794"/>
    </source>
</evidence>
<dbReference type="GO" id="GO:0030991">
    <property type="term" value="C:intraciliary transport particle A"/>
    <property type="evidence" value="ECO:0007669"/>
    <property type="project" value="TreeGrafter"/>
</dbReference>
<dbReference type="InterPro" id="IPR039857">
    <property type="entry name" value="Ift122/121"/>
</dbReference>
<dbReference type="SMART" id="SM00320">
    <property type="entry name" value="WD40"/>
    <property type="match status" value="5"/>
</dbReference>
<evidence type="ECO:0000259" key="11">
    <source>
        <dbReference type="Pfam" id="PF23387"/>
    </source>
</evidence>
<dbReference type="InterPro" id="IPR036322">
    <property type="entry name" value="WD40_repeat_dom_sf"/>
</dbReference>
<evidence type="ECO:0000256" key="1">
    <source>
        <dbReference type="ARBA" id="ARBA00004120"/>
    </source>
</evidence>
<feature type="repeat" description="WD" evidence="9">
    <location>
        <begin position="79"/>
        <end position="112"/>
    </location>
</feature>
<dbReference type="PANTHER" id="PTHR12764">
    <property type="entry name" value="WD REPEAT DOMAIN-RELATED"/>
    <property type="match status" value="1"/>
</dbReference>
<dbReference type="GO" id="GO:0097730">
    <property type="term" value="C:non-motile cilium"/>
    <property type="evidence" value="ECO:0007669"/>
    <property type="project" value="TreeGrafter"/>
</dbReference>
<evidence type="ECO:0000256" key="9">
    <source>
        <dbReference type="PROSITE-ProRule" id="PRU00221"/>
    </source>
</evidence>
<sequence length="1204" mass="136509">MQLLNSAVNYNEKSINGCSLLLTRRVKVPGNTNLACVEWNLNTNFLASGGSGGMLKVIKLTHEDSVVGSTMNMPVNQALEGHSGTVMCAAWNEVHQKLTTSDSNGLIIVWSLHNETWYEEMINNRNKSVVVGMAWNYDGTKIAIAYQDGQVIVGTMDGNRIWNKELNGNVATCEWSPNGNLLLFGMGDGEVHTYDAQGVFMEKLHMVALENVELETALAKDLRKDNIIAIKWFAPAPKSRVSEDSSPIMSRLPRVQSLESLTYTSDFRPDPKPKLLIAYAHGVVQLMRNENDSSPIVARFPQLTVTCARWCPNGNFFAVTGQQLDMPTQESSVVHVVTAYGVKLSSLQMHCSSLTGCSWDPTGVKLALCAENLIWFANVRPRYKWGYCGHTVVYSFERVDRGDYRVVFYESKLDESYSKPVRQLEQLATGRDYCIIANRQEDSLGKCLLQLCNNIGTCIDFKVNSAAVVAGGESYFIWHFLVPHKSTQSKPVGAVTEERIYKLDDTAAAKETIGRRKRGPDPITQTCIGSHFCFLYCESGVVYRVSLHDGSVQYRLNFYPNIVKMELNSTCSRLATIDSSNLLQFFEVNEKDVSKISGMDVREVADLKWDEEQQDSIAYLSKQKLVVLRGKEAEEGISCDGYICSFRGLVVRTVLLDNFLLYKSGADRRFIIDSEIKSLRDAKQLLERLKIEEAVEFIGRNPHPRLWSLLAEVALLRMDIPTAEYAYVKMYDYGGLRFCKRIVDIQDPELRKAEIFVHLGKIAEAENVYLEQDRRDLAISMHKKTDEWLRVLRLTNSSQSASNDKGRIEALVNVADYHRDRQRWKEAADHYELAKKLEDLMVCYIHMDDFIGLENLAKQLPDNHPLLPTIAELFASSGLCEQSVQCFLRCGQVTNALHACIQLNNWDKAVALSRTHSLQDVNVLMGRYVEELNESSERSLAAVQLYRRAGRFLDGARIVYRMAEEERKKAAPCLRLKKIYILAALLIEEHHRNNKARLSNEDAGKDNKTNVVLNELLEEDGNLSMEDSRMIDRAWKAAQAYHFLMLAQRQLYEGDYSGAMKTSLYLTDFEAYIDPIEIHSLLALSSCACRQFSICSRAFMRLESLANPLSEERKRYQKLALQLFRRYPPTEGQAKMVNCTGCDRSIPDFEHTCSYCGTKFPFCIVSGRPMFAYQFWLCSTCKQRAYEDEISNHKFCPLCHAEIA</sequence>
<dbReference type="InterPro" id="IPR056159">
    <property type="entry name" value="Beta-prop_IFT121_TULP_N"/>
</dbReference>
<proteinExistence type="predicted"/>
<dbReference type="AlphaFoldDB" id="A0A016SRK9"/>
<dbReference type="Gene3D" id="2.130.10.10">
    <property type="entry name" value="YVTN repeat-like/Quinoprotein amine dehydrogenase"/>
    <property type="match status" value="2"/>
</dbReference>
<reference evidence="16" key="1">
    <citation type="journal article" date="2015" name="Nat. Genet.">
        <title>The genome and transcriptome of the zoonotic hookworm Ancylostoma ceylanicum identify infection-specific gene families.</title>
        <authorList>
            <person name="Schwarz E.M."/>
            <person name="Hu Y."/>
            <person name="Antoshechkin I."/>
            <person name="Miller M.M."/>
            <person name="Sternberg P.W."/>
            <person name="Aroian R.V."/>
        </authorList>
    </citation>
    <scope>NUCLEOTIDE SEQUENCE</scope>
    <source>
        <strain evidence="16">HY135</strain>
    </source>
</reference>
<dbReference type="SUPFAM" id="SSF50978">
    <property type="entry name" value="WD40 repeat-like"/>
    <property type="match status" value="2"/>
</dbReference>
<evidence type="ECO:0000256" key="7">
    <source>
        <dbReference type="ARBA" id="ARBA00023212"/>
    </source>
</evidence>
<protein>
    <submittedName>
        <fullName evidence="15">Uncharacterized protein</fullName>
    </submittedName>
</protein>
<keyword evidence="4" id="KW-0677">Repeat</keyword>
<dbReference type="InterPro" id="IPR057361">
    <property type="entry name" value="TPR_WDR35"/>
</dbReference>
<dbReference type="GO" id="GO:0035721">
    <property type="term" value="P:intraciliary retrograde transport"/>
    <property type="evidence" value="ECO:0007669"/>
    <property type="project" value="TreeGrafter"/>
</dbReference>